<reference evidence="5" key="1">
    <citation type="journal article" date="2014" name="Int. J. Syst. Evol. Microbiol.">
        <title>Complete genome sequence of Corynebacterium casei LMG S-19264T (=DSM 44701T), isolated from a smear-ripened cheese.</title>
        <authorList>
            <consortium name="US DOE Joint Genome Institute (JGI-PGF)"/>
            <person name="Walter F."/>
            <person name="Albersmeier A."/>
            <person name="Kalinowski J."/>
            <person name="Ruckert C."/>
        </authorList>
    </citation>
    <scope>NUCLEOTIDE SEQUENCE</scope>
    <source>
        <strain evidence="5">CGMCC 1.15760</strain>
    </source>
</reference>
<dbReference type="Pfam" id="PF01497">
    <property type="entry name" value="Peripla_BP_2"/>
    <property type="match status" value="1"/>
</dbReference>
<dbReference type="InterPro" id="IPR002491">
    <property type="entry name" value="ABC_transptr_periplasmic_BD"/>
</dbReference>
<dbReference type="GO" id="GO:0003700">
    <property type="term" value="F:DNA-binding transcription factor activity"/>
    <property type="evidence" value="ECO:0007669"/>
    <property type="project" value="InterPro"/>
</dbReference>
<gene>
    <name evidence="5" type="primary">btr</name>
    <name evidence="5" type="ORF">GCM10007425_30140</name>
</gene>
<evidence type="ECO:0000256" key="3">
    <source>
        <dbReference type="ARBA" id="ARBA00023163"/>
    </source>
</evidence>
<evidence type="ECO:0000256" key="1">
    <source>
        <dbReference type="ARBA" id="ARBA00023015"/>
    </source>
</evidence>
<dbReference type="InterPro" id="IPR018060">
    <property type="entry name" value="HTH_AraC"/>
</dbReference>
<dbReference type="PANTHER" id="PTHR43280:SF28">
    <property type="entry name" value="HTH-TYPE TRANSCRIPTIONAL ACTIVATOR RHAS"/>
    <property type="match status" value="1"/>
</dbReference>
<keyword evidence="6" id="KW-1185">Reference proteome</keyword>
<proteinExistence type="predicted"/>
<evidence type="ECO:0000313" key="6">
    <source>
        <dbReference type="Proteomes" id="UP000616608"/>
    </source>
</evidence>
<evidence type="ECO:0000259" key="4">
    <source>
        <dbReference type="PROSITE" id="PS01124"/>
    </source>
</evidence>
<dbReference type="PANTHER" id="PTHR43280">
    <property type="entry name" value="ARAC-FAMILY TRANSCRIPTIONAL REGULATOR"/>
    <property type="match status" value="1"/>
</dbReference>
<evidence type="ECO:0000256" key="2">
    <source>
        <dbReference type="ARBA" id="ARBA00023125"/>
    </source>
</evidence>
<comment type="caution">
    <text evidence="5">The sequence shown here is derived from an EMBL/GenBank/DDBJ whole genome shotgun (WGS) entry which is preliminary data.</text>
</comment>
<dbReference type="Gene3D" id="3.40.50.1980">
    <property type="entry name" value="Nitrogenase molybdenum iron protein domain"/>
    <property type="match status" value="1"/>
</dbReference>
<accession>A0A917LJB2</accession>
<dbReference type="Pfam" id="PF12833">
    <property type="entry name" value="HTH_18"/>
    <property type="match status" value="1"/>
</dbReference>
<dbReference type="PRINTS" id="PR00032">
    <property type="entry name" value="HTHARAC"/>
</dbReference>
<organism evidence="5 6">
    <name type="scientific">Lysinibacillus alkalisoli</name>
    <dbReference type="NCBI Taxonomy" id="1911548"/>
    <lineage>
        <taxon>Bacteria</taxon>
        <taxon>Bacillati</taxon>
        <taxon>Bacillota</taxon>
        <taxon>Bacilli</taxon>
        <taxon>Bacillales</taxon>
        <taxon>Bacillaceae</taxon>
        <taxon>Lysinibacillus</taxon>
    </lineage>
</organism>
<dbReference type="InterPro" id="IPR009057">
    <property type="entry name" value="Homeodomain-like_sf"/>
</dbReference>
<keyword evidence="3" id="KW-0804">Transcription</keyword>
<dbReference type="PROSITE" id="PS00041">
    <property type="entry name" value="HTH_ARAC_FAMILY_1"/>
    <property type="match status" value="1"/>
</dbReference>
<sequence>MGSPIKAQIITCRTKQQGTVDIDAQLIILVTQGEVEIVHNGIAYPLRQYEVYFMSLTYSHLQYYAQENTQFMVLTYTKSIATPLPIHFGIQEPERILSLAREVLDLSTSIFVEDNLLQQAKLYELVYQMTHHYLRQQMSTTDHIHYVQQYIDTHYNEVLSIKALASLAQMSEKYFTEQFKKTYGSSVMQYVTQKRLHVAKHLLSQQHMTLKEIAHAIGYKDEFYFSRRFKQEVGVAPSEFKKNRQQKIAVLDSSLLGIVAPLYVYPEIAPIHLTWRNYYYEQFAVDVKVKLLVGRAPHIVANNIKQLLFERTHVDTIFTYPCTPIQIQQLQTLAKVVVIDEKSDWQTQLVQVAQTLQVEVEATQWLQHYKNVAQKTAKLLQRQQKQCFLMLLVKGHEIYLYQDRMVRDVLINDLQLQAVITEPVAELVVVTVDDLLQYDPDFILLLVYEDAVSRLTYEQLHQHDLWQEMRAVRQHQSYEVPHFPWRDYAALPHLLIIEQLAQWFAE</sequence>
<dbReference type="Proteomes" id="UP000616608">
    <property type="component" value="Unassembled WGS sequence"/>
</dbReference>
<dbReference type="EMBL" id="BMJT01000015">
    <property type="protein sequence ID" value="GGG33428.1"/>
    <property type="molecule type" value="Genomic_DNA"/>
</dbReference>
<dbReference type="RefSeq" id="WP_188615903.1">
    <property type="nucleotide sequence ID" value="NZ_BMJT01000015.1"/>
</dbReference>
<dbReference type="PROSITE" id="PS01124">
    <property type="entry name" value="HTH_ARAC_FAMILY_2"/>
    <property type="match status" value="1"/>
</dbReference>
<reference evidence="5" key="2">
    <citation type="submission" date="2020-09" db="EMBL/GenBank/DDBJ databases">
        <authorList>
            <person name="Sun Q."/>
            <person name="Zhou Y."/>
        </authorList>
    </citation>
    <scope>NUCLEOTIDE SEQUENCE</scope>
    <source>
        <strain evidence="5">CGMCC 1.15760</strain>
    </source>
</reference>
<name>A0A917LJB2_9BACI</name>
<dbReference type="Gene3D" id="1.10.10.60">
    <property type="entry name" value="Homeodomain-like"/>
    <property type="match status" value="2"/>
</dbReference>
<dbReference type="AlphaFoldDB" id="A0A917LJB2"/>
<dbReference type="InterPro" id="IPR020449">
    <property type="entry name" value="Tscrpt_reg_AraC-type_HTH"/>
</dbReference>
<dbReference type="SUPFAM" id="SSF46689">
    <property type="entry name" value="Homeodomain-like"/>
    <property type="match status" value="2"/>
</dbReference>
<protein>
    <submittedName>
        <fullName evidence="5">HTH-type transcriptional activator Btr</fullName>
    </submittedName>
</protein>
<dbReference type="SUPFAM" id="SSF53807">
    <property type="entry name" value="Helical backbone' metal receptor"/>
    <property type="match status" value="1"/>
</dbReference>
<evidence type="ECO:0000313" key="5">
    <source>
        <dbReference type="EMBL" id="GGG33428.1"/>
    </source>
</evidence>
<keyword evidence="2" id="KW-0238">DNA-binding</keyword>
<dbReference type="InterPro" id="IPR018062">
    <property type="entry name" value="HTH_AraC-typ_CS"/>
</dbReference>
<feature type="domain" description="HTH araC/xylS-type" evidence="4">
    <location>
        <begin position="145"/>
        <end position="243"/>
    </location>
</feature>
<dbReference type="SMART" id="SM00342">
    <property type="entry name" value="HTH_ARAC"/>
    <property type="match status" value="1"/>
</dbReference>
<keyword evidence="1" id="KW-0805">Transcription regulation</keyword>
<dbReference type="GO" id="GO:0043565">
    <property type="term" value="F:sequence-specific DNA binding"/>
    <property type="evidence" value="ECO:0007669"/>
    <property type="project" value="InterPro"/>
</dbReference>